<dbReference type="InterPro" id="IPR002121">
    <property type="entry name" value="HRDC_dom"/>
</dbReference>
<dbReference type="PROSITE" id="PS50967">
    <property type="entry name" value="HRDC"/>
    <property type="match status" value="1"/>
</dbReference>
<feature type="domain" description="HRDC" evidence="1">
    <location>
        <begin position="72"/>
        <end position="152"/>
    </location>
</feature>
<evidence type="ECO:0000313" key="3">
    <source>
        <dbReference type="Proteomes" id="UP000824267"/>
    </source>
</evidence>
<comment type="caution">
    <text evidence="2">The sequence shown here is derived from an EMBL/GenBank/DDBJ whole genome shotgun (WGS) entry which is preliminary data.</text>
</comment>
<dbReference type="AlphaFoldDB" id="A0A9D1RFL2"/>
<dbReference type="GO" id="GO:0000166">
    <property type="term" value="F:nucleotide binding"/>
    <property type="evidence" value="ECO:0007669"/>
    <property type="project" value="InterPro"/>
</dbReference>
<dbReference type="EMBL" id="DXGG01000029">
    <property type="protein sequence ID" value="HIW86799.1"/>
    <property type="molecule type" value="Genomic_DNA"/>
</dbReference>
<evidence type="ECO:0000259" key="1">
    <source>
        <dbReference type="PROSITE" id="PS50967"/>
    </source>
</evidence>
<dbReference type="GO" id="GO:0003676">
    <property type="term" value="F:nucleic acid binding"/>
    <property type="evidence" value="ECO:0007669"/>
    <property type="project" value="InterPro"/>
</dbReference>
<proteinExistence type="predicted"/>
<reference evidence="2" key="2">
    <citation type="submission" date="2021-04" db="EMBL/GenBank/DDBJ databases">
        <authorList>
            <person name="Gilroy R."/>
        </authorList>
    </citation>
    <scope>NUCLEOTIDE SEQUENCE</scope>
    <source>
        <strain evidence="2">Gambia16-930</strain>
    </source>
</reference>
<dbReference type="SMART" id="SM00341">
    <property type="entry name" value="HRDC"/>
    <property type="match status" value="1"/>
</dbReference>
<dbReference type="Gene3D" id="1.10.150.80">
    <property type="entry name" value="HRDC domain"/>
    <property type="match status" value="1"/>
</dbReference>
<accession>A0A9D1RFL2</accession>
<dbReference type="Pfam" id="PF00570">
    <property type="entry name" value="HRDC"/>
    <property type="match status" value="1"/>
</dbReference>
<sequence length="154" mass="17801">MRIKIINVPLTDDGNMQAELDRFLSANRVLEVEQQFYSTNRDAGWSFCIRYIFSPSSAISTSAKTDYKKVLSEKEFETFSKLREIRKQLAARDAVQAYIVFTDEELANIARLPRMEVGQLISIKGIGDKKVEKYGRVMLEMYNEMIRETTIAEK</sequence>
<dbReference type="SUPFAM" id="SSF47819">
    <property type="entry name" value="HRDC-like"/>
    <property type="match status" value="1"/>
</dbReference>
<gene>
    <name evidence="2" type="ORF">IAC47_00780</name>
</gene>
<dbReference type="InterPro" id="IPR010997">
    <property type="entry name" value="HRDC-like_sf"/>
</dbReference>
<dbReference type="InterPro" id="IPR044876">
    <property type="entry name" value="HRDC_dom_sf"/>
</dbReference>
<protein>
    <submittedName>
        <fullName evidence="2">HRDC domain-containing protein</fullName>
    </submittedName>
</protein>
<dbReference type="Proteomes" id="UP000824267">
    <property type="component" value="Unassembled WGS sequence"/>
</dbReference>
<organism evidence="2 3">
    <name type="scientific">Candidatus Onthomorpha intestinigallinarum</name>
    <dbReference type="NCBI Taxonomy" id="2840880"/>
    <lineage>
        <taxon>Bacteria</taxon>
        <taxon>Pseudomonadati</taxon>
        <taxon>Bacteroidota</taxon>
        <taxon>Bacteroidia</taxon>
        <taxon>Bacteroidales</taxon>
        <taxon>Candidatus Onthomorpha</taxon>
    </lineage>
</organism>
<evidence type="ECO:0000313" key="2">
    <source>
        <dbReference type="EMBL" id="HIW86799.1"/>
    </source>
</evidence>
<name>A0A9D1RFL2_9BACT</name>
<reference evidence="2" key="1">
    <citation type="journal article" date="2021" name="PeerJ">
        <title>Extensive microbial diversity within the chicken gut microbiome revealed by metagenomics and culture.</title>
        <authorList>
            <person name="Gilroy R."/>
            <person name="Ravi A."/>
            <person name="Getino M."/>
            <person name="Pursley I."/>
            <person name="Horton D.L."/>
            <person name="Alikhan N.F."/>
            <person name="Baker D."/>
            <person name="Gharbi K."/>
            <person name="Hall N."/>
            <person name="Watson M."/>
            <person name="Adriaenssens E.M."/>
            <person name="Foster-Nyarko E."/>
            <person name="Jarju S."/>
            <person name="Secka A."/>
            <person name="Antonio M."/>
            <person name="Oren A."/>
            <person name="Chaudhuri R.R."/>
            <person name="La Ragione R."/>
            <person name="Hildebrand F."/>
            <person name="Pallen M.J."/>
        </authorList>
    </citation>
    <scope>NUCLEOTIDE SEQUENCE</scope>
    <source>
        <strain evidence="2">Gambia16-930</strain>
    </source>
</reference>